<name>A0A2G5TF09_9PELO</name>
<dbReference type="AlphaFoldDB" id="A0A2G5TF09"/>
<feature type="region of interest" description="Disordered" evidence="1">
    <location>
        <begin position="42"/>
        <end position="79"/>
    </location>
</feature>
<evidence type="ECO:0000313" key="2">
    <source>
        <dbReference type="EMBL" id="PIC25848.1"/>
    </source>
</evidence>
<gene>
    <name evidence="2" type="primary">Cnig_chr_V.g18621</name>
    <name evidence="2" type="ORF">B9Z55_018621</name>
</gene>
<dbReference type="EMBL" id="PDUG01000005">
    <property type="protein sequence ID" value="PIC25848.1"/>
    <property type="molecule type" value="Genomic_DNA"/>
</dbReference>
<evidence type="ECO:0000256" key="1">
    <source>
        <dbReference type="SAM" id="MobiDB-lite"/>
    </source>
</evidence>
<protein>
    <submittedName>
        <fullName evidence="2">Uncharacterized protein</fullName>
    </submittedName>
</protein>
<organism evidence="2 3">
    <name type="scientific">Caenorhabditis nigoni</name>
    <dbReference type="NCBI Taxonomy" id="1611254"/>
    <lineage>
        <taxon>Eukaryota</taxon>
        <taxon>Metazoa</taxon>
        <taxon>Ecdysozoa</taxon>
        <taxon>Nematoda</taxon>
        <taxon>Chromadorea</taxon>
        <taxon>Rhabditida</taxon>
        <taxon>Rhabditina</taxon>
        <taxon>Rhabditomorpha</taxon>
        <taxon>Rhabditoidea</taxon>
        <taxon>Rhabditidae</taxon>
        <taxon>Peloderinae</taxon>
        <taxon>Caenorhabditis</taxon>
    </lineage>
</organism>
<reference evidence="3" key="1">
    <citation type="submission" date="2017-10" db="EMBL/GenBank/DDBJ databases">
        <title>Rapid genome shrinkage in a self-fertile nematode reveals novel sperm competition proteins.</title>
        <authorList>
            <person name="Yin D."/>
            <person name="Schwarz E.M."/>
            <person name="Thomas C.G."/>
            <person name="Felde R.L."/>
            <person name="Korf I.F."/>
            <person name="Cutter A.D."/>
            <person name="Schartner C.M."/>
            <person name="Ralston E.J."/>
            <person name="Meyer B.J."/>
            <person name="Haag E.S."/>
        </authorList>
    </citation>
    <scope>NUCLEOTIDE SEQUENCE [LARGE SCALE GENOMIC DNA]</scope>
    <source>
        <strain evidence="3">JU1422</strain>
    </source>
</reference>
<feature type="compositionally biased region" description="Polar residues" evidence="1">
    <location>
        <begin position="56"/>
        <end position="79"/>
    </location>
</feature>
<accession>A0A2G5TF09</accession>
<keyword evidence="3" id="KW-1185">Reference proteome</keyword>
<sequence length="155" mass="17803">MISSRRIAKYAKQYLLWDDSNNAKLTIVGRCSKQVHIAQRGEVSSPKWTDTDAMNGRSTLPKATQQHGRQSDQITNGTWNFQQRLESKNTIDDLYAGMDEKSRHQRQQLDEEVYRQPTRTPSRRIFQESTQLTNSTATSTSLSTSEDVHWISAIQ</sequence>
<proteinExistence type="predicted"/>
<evidence type="ECO:0000313" key="3">
    <source>
        <dbReference type="Proteomes" id="UP000230233"/>
    </source>
</evidence>
<feature type="compositionally biased region" description="Basic and acidic residues" evidence="1">
    <location>
        <begin position="100"/>
        <end position="114"/>
    </location>
</feature>
<feature type="compositionally biased region" description="Low complexity" evidence="1">
    <location>
        <begin position="129"/>
        <end position="145"/>
    </location>
</feature>
<feature type="region of interest" description="Disordered" evidence="1">
    <location>
        <begin position="100"/>
        <end position="147"/>
    </location>
</feature>
<dbReference type="Proteomes" id="UP000230233">
    <property type="component" value="Chromosome V"/>
</dbReference>
<comment type="caution">
    <text evidence="2">The sequence shown here is derived from an EMBL/GenBank/DDBJ whole genome shotgun (WGS) entry which is preliminary data.</text>
</comment>